<dbReference type="EC" id="1.14.99.n4" evidence="5"/>
<comment type="cofactor">
    <cofactor evidence="7">
        <name>Fe(2+)</name>
        <dbReference type="ChEBI" id="CHEBI:29033"/>
    </cofactor>
    <text evidence="7">Binds 1 Fe(2+) ion per subunit.</text>
</comment>
<dbReference type="PANTHER" id="PTHR10543:SF89">
    <property type="entry name" value="CAROTENOID 9,10(9',10')-CLEAVAGE DIOXYGENASE 1"/>
    <property type="match status" value="1"/>
</dbReference>
<dbReference type="GO" id="GO:0009570">
    <property type="term" value="C:chloroplast stroma"/>
    <property type="evidence" value="ECO:0007669"/>
    <property type="project" value="TreeGrafter"/>
</dbReference>
<evidence type="ECO:0000256" key="3">
    <source>
        <dbReference type="ARBA" id="ARBA00023002"/>
    </source>
</evidence>
<accession>A0A7S3XCJ7</accession>
<sequence length="556" mass="61955">MATGMKVRETSWRDAFLWMAGRVLDVMEAAMAWMRRWTSPAEVLGRNLLSNPYWKPIHEEVHAMQLQVVGEIPACLRGGAYLRNGPNAAHQPVASMHLFDGDGMVHAVRFHEDGGAAYANHFVRTERWKVEANAGKALLLKIGDLTGVWGLFVLAINKARHKLQIIPKCERGEDLGTANTSLIWHATRVLALHEGDVPYAIRVLCDGALQTLGALQKAAVEHPLAQDAFMALPHVCTAHPKRDPRNGELLTFGYRIKNKPFLEISLVSKEGKTLRSVPVEIQEPVMMHDCAMTDKYFILLDCPLVFDPKLMVTKGTLPFEMRSRNTRIGLVCREALRNGEEIEIKWMELRPCFIFHTVNAWDTEDGSVVMFVCRFETFNLGGFKGQLPQLFRFDLDPRTGSASQKQCLQNDLGLDFPKVHDGLLGLPTQYAYFVRVGKLFADPGEASSTLVKVDLQCCQVVGEVGFGPGFMVGEGVFVPCSKPTSEDDGHLLSFITDNEGKESFLAVVDAHTMSERPIAKVRIPHRVPMGFHGLYITKEEFDLQKNEGGGSTTRIS</sequence>
<feature type="binding site" evidence="7">
    <location>
        <position position="239"/>
    </location>
    <ligand>
        <name>Fe cation</name>
        <dbReference type="ChEBI" id="CHEBI:24875"/>
        <note>catalytic</note>
    </ligand>
</feature>
<dbReference type="GO" id="GO:0046872">
    <property type="term" value="F:metal ion binding"/>
    <property type="evidence" value="ECO:0007669"/>
    <property type="project" value="UniProtKB-KW"/>
</dbReference>
<evidence type="ECO:0000313" key="8">
    <source>
        <dbReference type="EMBL" id="CAE0609013.1"/>
    </source>
</evidence>
<evidence type="ECO:0000256" key="7">
    <source>
        <dbReference type="PIRSR" id="PIRSR604294-1"/>
    </source>
</evidence>
<keyword evidence="4 7" id="KW-0408">Iron</keyword>
<dbReference type="AlphaFoldDB" id="A0A7S3XCJ7"/>
<dbReference type="Pfam" id="PF03055">
    <property type="entry name" value="RPE65"/>
    <property type="match status" value="1"/>
</dbReference>
<dbReference type="EMBL" id="HBIS01003149">
    <property type="protein sequence ID" value="CAE0609013.1"/>
    <property type="molecule type" value="Transcribed_RNA"/>
</dbReference>
<comment type="catalytic activity">
    <reaction evidence="6">
        <text>all-trans-zeaxanthin + 2 O2 = 4,9-dimethyldodeca-2,4,6,8,10-pentaenedial + 2 (3R)-hydroxy-beta-ionone</text>
        <dbReference type="Rhea" id="RHEA:26393"/>
        <dbReference type="ChEBI" id="CHEBI:15379"/>
        <dbReference type="ChEBI" id="CHEBI:27547"/>
        <dbReference type="ChEBI" id="CHEBI:53171"/>
        <dbReference type="ChEBI" id="CHEBI:53173"/>
        <dbReference type="EC" id="1.14.99.n4"/>
    </reaction>
</comment>
<feature type="binding site" evidence="7">
    <location>
        <position position="532"/>
    </location>
    <ligand>
        <name>Fe cation</name>
        <dbReference type="ChEBI" id="CHEBI:24875"/>
        <note>catalytic</note>
    </ligand>
</feature>
<keyword evidence="3" id="KW-0560">Oxidoreductase</keyword>
<keyword evidence="2 7" id="KW-0479">Metal-binding</keyword>
<evidence type="ECO:0000256" key="1">
    <source>
        <dbReference type="ARBA" id="ARBA00006787"/>
    </source>
</evidence>
<dbReference type="GO" id="GO:0016121">
    <property type="term" value="P:carotene catabolic process"/>
    <property type="evidence" value="ECO:0007669"/>
    <property type="project" value="TreeGrafter"/>
</dbReference>
<reference evidence="8" key="1">
    <citation type="submission" date="2021-01" db="EMBL/GenBank/DDBJ databases">
        <authorList>
            <person name="Corre E."/>
            <person name="Pelletier E."/>
            <person name="Niang G."/>
            <person name="Scheremetjew M."/>
            <person name="Finn R."/>
            <person name="Kale V."/>
            <person name="Holt S."/>
            <person name="Cochrane G."/>
            <person name="Meng A."/>
            <person name="Brown T."/>
            <person name="Cohen L."/>
        </authorList>
    </citation>
    <scope>NUCLEOTIDE SEQUENCE</scope>
    <source>
        <strain evidence="8">CCMP1897</strain>
    </source>
</reference>
<evidence type="ECO:0000256" key="2">
    <source>
        <dbReference type="ARBA" id="ARBA00022723"/>
    </source>
</evidence>
<comment type="similarity">
    <text evidence="1">Belongs to the carotenoid oxygenase family.</text>
</comment>
<feature type="binding site" evidence="7">
    <location>
        <position position="288"/>
    </location>
    <ligand>
        <name>Fe cation</name>
        <dbReference type="ChEBI" id="CHEBI:24875"/>
        <note>catalytic</note>
    </ligand>
</feature>
<protein>
    <recommendedName>
        <fullName evidence="5">carotenoid 9,10-dioxygenase</fullName>
        <ecNumber evidence="5">1.14.99.n4</ecNumber>
    </recommendedName>
</protein>
<proteinExistence type="inferred from homology"/>
<gene>
    <name evidence="8" type="ORF">PSAL00342_LOCUS2832</name>
</gene>
<evidence type="ECO:0000256" key="5">
    <source>
        <dbReference type="ARBA" id="ARBA00039084"/>
    </source>
</evidence>
<evidence type="ECO:0000256" key="6">
    <source>
        <dbReference type="ARBA" id="ARBA00048709"/>
    </source>
</evidence>
<name>A0A7S3XCJ7_9CHLO</name>
<dbReference type="InterPro" id="IPR004294">
    <property type="entry name" value="Carotenoid_Oase"/>
</dbReference>
<dbReference type="PANTHER" id="PTHR10543">
    <property type="entry name" value="BETA-CAROTENE DIOXYGENASE"/>
    <property type="match status" value="1"/>
</dbReference>
<evidence type="ECO:0000256" key="4">
    <source>
        <dbReference type="ARBA" id="ARBA00023004"/>
    </source>
</evidence>
<feature type="binding site" evidence="7">
    <location>
        <position position="356"/>
    </location>
    <ligand>
        <name>Fe cation</name>
        <dbReference type="ChEBI" id="CHEBI:24875"/>
        <note>catalytic</note>
    </ligand>
</feature>
<organism evidence="8">
    <name type="scientific">Picocystis salinarum</name>
    <dbReference type="NCBI Taxonomy" id="88271"/>
    <lineage>
        <taxon>Eukaryota</taxon>
        <taxon>Viridiplantae</taxon>
        <taxon>Chlorophyta</taxon>
        <taxon>Picocystophyceae</taxon>
        <taxon>Picocystales</taxon>
        <taxon>Picocystaceae</taxon>
        <taxon>Picocystis</taxon>
    </lineage>
</organism>
<dbReference type="GO" id="GO:0010436">
    <property type="term" value="F:carotenoid dioxygenase activity"/>
    <property type="evidence" value="ECO:0007669"/>
    <property type="project" value="TreeGrafter"/>
</dbReference>